<dbReference type="InterPro" id="IPR013783">
    <property type="entry name" value="Ig-like_fold"/>
</dbReference>
<dbReference type="PROSITE" id="PS50835">
    <property type="entry name" value="IG_LIKE"/>
    <property type="match status" value="1"/>
</dbReference>
<proteinExistence type="inferred from homology"/>
<comment type="subcellular location">
    <subcellularLocation>
        <location evidence="1">Membrane</location>
    </subcellularLocation>
</comment>
<sequence>MLFGMAFNALCLALCIALGAAEFGPAPRITWHLKEINLMHFHVPGISSYSTLLLSEEKDVLYVGAREAIFAVSSLNVAEKLNEAYWKVTDEKNNECAWKGKSKQTECLNYIRVIQPLNDKTLYVCGTNAFQPTCDYLDLTDFRLLGKSEDGKGRCPFDPAQSYTSVMVDGELYSGTSFNFLGSEPIIFRHSPQSQLRTEYAVPWLNEPSFVYADVIRAPANNLQGDDDKVYFFFTEVSVEYEFFSKVLIPRVARVCKGDQGGLRTLQKKWTSFLKAKLICHSSENNLIFNVVNDVFILKHPDLTEPKIYGVFTSHLNNVGLSAVCAYNVSSVEEVFAKGKYMHSATVEQSNTKWVRYNGEVPKPRPGACINNEARAMNYTSSLNLPDMTLQFVKDHPLMDDSVTPVGNKPKLVLRKVIYTQIVVDRVKALDGNSYEVMFLSTDKGMLHKAVSQDTEMRIIEEIVLFPHLQPVQNLLLSNKEGKKFIYAGSDTGVVQSPLAFCEKFTSCKDCILTRDPYCAWHPVKHSCVNILQESNADESLVQQLNGDASQCPASSPIPFPPSATSSLSSVRPDFHPSLPSMQPEVLSSAQSDVVRLLPPSLSDQGHIVSAQGTFHLFCHALAPEDVHFSWEKDGVLMEGCWKEEQHGLADGTVHILSWVRDIAAQDAEYICTAKSKRGSKASKGFIKVAGGSGQGGSPELAQWKAAVSEHSSIMEGWKKTWESCNKKL</sequence>
<dbReference type="Proteomes" id="UP000186698">
    <property type="component" value="Chromosome 1L"/>
</dbReference>
<dbReference type="SUPFAM" id="SSF101912">
    <property type="entry name" value="Sema domain"/>
    <property type="match status" value="1"/>
</dbReference>
<evidence type="ECO:0000256" key="6">
    <source>
        <dbReference type="PROSITE-ProRule" id="PRU00352"/>
    </source>
</evidence>
<evidence type="ECO:0000313" key="10">
    <source>
        <dbReference type="Proteomes" id="UP000186698"/>
    </source>
</evidence>
<dbReference type="InterPro" id="IPR001627">
    <property type="entry name" value="Semap_dom"/>
</dbReference>
<keyword evidence="5" id="KW-0325">Glycoprotein</keyword>
<dbReference type="GO" id="GO:0001755">
    <property type="term" value="P:neural crest cell migration"/>
    <property type="evidence" value="ECO:0007669"/>
    <property type="project" value="TreeGrafter"/>
</dbReference>
<evidence type="ECO:0000259" key="9">
    <source>
        <dbReference type="PROSITE" id="PS51004"/>
    </source>
</evidence>
<dbReference type="InterPro" id="IPR007110">
    <property type="entry name" value="Ig-like_dom"/>
</dbReference>
<keyword evidence="7" id="KW-0732">Signal</keyword>
<dbReference type="AlphaFoldDB" id="A0A8J1KTL6"/>
<dbReference type="CDD" id="cd11259">
    <property type="entry name" value="Sema_4D"/>
    <property type="match status" value="1"/>
</dbReference>
<dbReference type="FunFam" id="2.130.10.10:FF:000120">
    <property type="entry name" value="Semaphorin 4D"/>
    <property type="match status" value="1"/>
</dbReference>
<keyword evidence="10" id="KW-1185">Reference proteome</keyword>
<protein>
    <submittedName>
        <fullName evidence="11">Semaphorin-4D isoform X2</fullName>
    </submittedName>
</protein>
<evidence type="ECO:0000256" key="2">
    <source>
        <dbReference type="ARBA" id="ARBA00009492"/>
    </source>
</evidence>
<dbReference type="FunFam" id="3.30.1680.10:FF:000013">
    <property type="entry name" value="Semaphorin 4D"/>
    <property type="match status" value="1"/>
</dbReference>
<dbReference type="SMART" id="SM00630">
    <property type="entry name" value="Sema"/>
    <property type="match status" value="1"/>
</dbReference>
<keyword evidence="4" id="KW-1015">Disulfide bond</keyword>
<dbReference type="Gene3D" id="3.30.1680.10">
    <property type="entry name" value="ligand-binding face of the semaphorins, domain 2"/>
    <property type="match status" value="1"/>
</dbReference>
<dbReference type="GO" id="GO:0030335">
    <property type="term" value="P:positive regulation of cell migration"/>
    <property type="evidence" value="ECO:0007669"/>
    <property type="project" value="TreeGrafter"/>
</dbReference>
<comment type="similarity">
    <text evidence="2">Belongs to the semaphorin family.</text>
</comment>
<dbReference type="GO" id="GO:0000122">
    <property type="term" value="P:negative regulation of transcription by RNA polymerase II"/>
    <property type="evidence" value="ECO:0007669"/>
    <property type="project" value="TreeGrafter"/>
</dbReference>
<keyword evidence="3" id="KW-0472">Membrane</keyword>
<evidence type="ECO:0000256" key="3">
    <source>
        <dbReference type="ARBA" id="ARBA00023136"/>
    </source>
</evidence>
<accession>A0A8J1KTL6</accession>
<evidence type="ECO:0000259" key="8">
    <source>
        <dbReference type="PROSITE" id="PS50835"/>
    </source>
</evidence>
<name>A0A8J1KTL6_XENLA</name>
<feature type="signal peptide" evidence="7">
    <location>
        <begin position="1"/>
        <end position="21"/>
    </location>
</feature>
<evidence type="ECO:0000256" key="1">
    <source>
        <dbReference type="ARBA" id="ARBA00004370"/>
    </source>
</evidence>
<dbReference type="InterPro" id="IPR002165">
    <property type="entry name" value="Plexin_repeat"/>
</dbReference>
<dbReference type="GO" id="GO:0005886">
    <property type="term" value="C:plasma membrane"/>
    <property type="evidence" value="ECO:0007669"/>
    <property type="project" value="TreeGrafter"/>
</dbReference>
<evidence type="ECO:0000256" key="5">
    <source>
        <dbReference type="ARBA" id="ARBA00023180"/>
    </source>
</evidence>
<dbReference type="PANTHER" id="PTHR11036:SF18">
    <property type="entry name" value="SEMAPHORIN-4D"/>
    <property type="match status" value="1"/>
</dbReference>
<dbReference type="PANTHER" id="PTHR11036">
    <property type="entry name" value="SEMAPHORIN"/>
    <property type="match status" value="1"/>
</dbReference>
<dbReference type="Gene3D" id="2.60.40.10">
    <property type="entry name" value="Immunoglobulins"/>
    <property type="match status" value="1"/>
</dbReference>
<evidence type="ECO:0000256" key="7">
    <source>
        <dbReference type="SAM" id="SignalP"/>
    </source>
</evidence>
<feature type="domain" description="Sema" evidence="9">
    <location>
        <begin position="15"/>
        <end position="499"/>
    </location>
</feature>
<feature type="domain" description="Ig-like" evidence="8">
    <location>
        <begin position="584"/>
        <end position="688"/>
    </location>
</feature>
<dbReference type="RefSeq" id="XP_041420651.1">
    <property type="nucleotide sequence ID" value="XM_041564717.1"/>
</dbReference>
<dbReference type="SUPFAM" id="SSF48726">
    <property type="entry name" value="Immunoglobulin"/>
    <property type="match status" value="1"/>
</dbReference>
<evidence type="ECO:0000256" key="4">
    <source>
        <dbReference type="ARBA" id="ARBA00023157"/>
    </source>
</evidence>
<dbReference type="Gene3D" id="2.130.10.10">
    <property type="entry name" value="YVTN repeat-like/Quinoprotein amine dehydrogenase"/>
    <property type="match status" value="1"/>
</dbReference>
<gene>
    <name evidence="11" type="primary">sema4d.L</name>
</gene>
<dbReference type="GO" id="GO:0043931">
    <property type="term" value="P:ossification involved in bone maturation"/>
    <property type="evidence" value="ECO:0007669"/>
    <property type="project" value="TreeGrafter"/>
</dbReference>
<dbReference type="InterPro" id="IPR027231">
    <property type="entry name" value="Semaphorin"/>
</dbReference>
<evidence type="ECO:0000313" key="11">
    <source>
        <dbReference type="RefSeq" id="XP_041420651.1"/>
    </source>
</evidence>
<dbReference type="InterPro" id="IPR015943">
    <property type="entry name" value="WD40/YVTN_repeat-like_dom_sf"/>
</dbReference>
<dbReference type="GeneID" id="108714852"/>
<dbReference type="GO" id="GO:0007411">
    <property type="term" value="P:axon guidance"/>
    <property type="evidence" value="ECO:0007669"/>
    <property type="project" value="TreeGrafter"/>
</dbReference>
<comment type="caution">
    <text evidence="6">Lacks conserved residue(s) required for the propagation of feature annotation.</text>
</comment>
<dbReference type="Pfam" id="PF01437">
    <property type="entry name" value="PSI"/>
    <property type="match status" value="1"/>
</dbReference>
<dbReference type="GO" id="GO:0005615">
    <property type="term" value="C:extracellular space"/>
    <property type="evidence" value="ECO:0007669"/>
    <property type="project" value="TreeGrafter"/>
</dbReference>
<organism evidence="10 11">
    <name type="scientific">Xenopus laevis</name>
    <name type="common">African clawed frog</name>
    <dbReference type="NCBI Taxonomy" id="8355"/>
    <lineage>
        <taxon>Eukaryota</taxon>
        <taxon>Metazoa</taxon>
        <taxon>Chordata</taxon>
        <taxon>Craniata</taxon>
        <taxon>Vertebrata</taxon>
        <taxon>Euteleostomi</taxon>
        <taxon>Amphibia</taxon>
        <taxon>Batrachia</taxon>
        <taxon>Anura</taxon>
        <taxon>Pipoidea</taxon>
        <taxon>Pipidae</taxon>
        <taxon>Xenopodinae</taxon>
        <taxon>Xenopus</taxon>
        <taxon>Xenopus</taxon>
    </lineage>
</organism>
<feature type="chain" id="PRO_5035276800" evidence="7">
    <location>
        <begin position="22"/>
        <end position="729"/>
    </location>
</feature>
<dbReference type="GO" id="GO:0030215">
    <property type="term" value="F:semaphorin receptor binding"/>
    <property type="evidence" value="ECO:0007669"/>
    <property type="project" value="InterPro"/>
</dbReference>
<dbReference type="InterPro" id="IPR036352">
    <property type="entry name" value="Semap_dom_sf"/>
</dbReference>
<dbReference type="InterPro" id="IPR036179">
    <property type="entry name" value="Ig-like_dom_sf"/>
</dbReference>
<dbReference type="GO" id="GO:0045499">
    <property type="term" value="F:chemorepellent activity"/>
    <property type="evidence" value="ECO:0007669"/>
    <property type="project" value="TreeGrafter"/>
</dbReference>
<dbReference type="PROSITE" id="PS51004">
    <property type="entry name" value="SEMA"/>
    <property type="match status" value="1"/>
</dbReference>
<dbReference type="GO" id="GO:0071526">
    <property type="term" value="P:semaphorin-plexin signaling pathway"/>
    <property type="evidence" value="ECO:0007669"/>
    <property type="project" value="TreeGrafter"/>
</dbReference>
<dbReference type="SMART" id="SM00423">
    <property type="entry name" value="PSI"/>
    <property type="match status" value="1"/>
</dbReference>
<dbReference type="InterPro" id="IPR016201">
    <property type="entry name" value="PSI"/>
</dbReference>
<dbReference type="SUPFAM" id="SSF103575">
    <property type="entry name" value="Plexin repeat"/>
    <property type="match status" value="1"/>
</dbReference>
<reference evidence="11" key="1">
    <citation type="submission" date="2025-08" db="UniProtKB">
        <authorList>
            <consortium name="RefSeq"/>
        </authorList>
    </citation>
    <scope>IDENTIFICATION</scope>
    <source>
        <strain evidence="11">J_2021</strain>
        <tissue evidence="11">Erythrocytes</tissue>
    </source>
</reference>
<dbReference type="Pfam" id="PF01403">
    <property type="entry name" value="Sema"/>
    <property type="match status" value="1"/>
</dbReference>
<dbReference type="CTD" id="108714852"/>